<dbReference type="GO" id="GO:0005886">
    <property type="term" value="C:plasma membrane"/>
    <property type="evidence" value="ECO:0007669"/>
    <property type="project" value="TreeGrafter"/>
</dbReference>
<keyword evidence="1" id="KW-0812">Transmembrane</keyword>
<feature type="transmembrane region" description="Helical" evidence="1">
    <location>
        <begin position="67"/>
        <end position="92"/>
    </location>
</feature>
<dbReference type="NCBIfam" id="TIGR00254">
    <property type="entry name" value="GGDEF"/>
    <property type="match status" value="1"/>
</dbReference>
<feature type="transmembrane region" description="Helical" evidence="1">
    <location>
        <begin position="150"/>
        <end position="174"/>
    </location>
</feature>
<dbReference type="Gene3D" id="3.30.70.270">
    <property type="match status" value="1"/>
</dbReference>
<dbReference type="PANTHER" id="PTHR45138:SF9">
    <property type="entry name" value="DIGUANYLATE CYCLASE DGCM-RELATED"/>
    <property type="match status" value="1"/>
</dbReference>
<proteinExistence type="predicted"/>
<dbReference type="GO" id="GO:0052621">
    <property type="term" value="F:diguanylate cyclase activity"/>
    <property type="evidence" value="ECO:0007669"/>
    <property type="project" value="TreeGrafter"/>
</dbReference>
<sequence>MLFYVLAVEIVAVVAVVAAANAGDVTRRDVVWLAVLMVAALVYQEAIRSIDRVRDVAVAGSSYTHLLSVWVFASVLLLPPVLTAVLVVFGYLHAYLRIYWRRVLFYRKVFSAATVLIASVGAHVLLAVMYPGQGHSYVEALEGPVGLAALVAAAVVYRLVNYGLVLTVILVTNLDRPARAALGNASDHLMLSGGVALGCGVAMVMTIEPWLMPILMLTVLGLHMGLLVPQFREASRNDQKTGLFNASFWSKQVSDEMDHARRLDGTMAILVVDLDHFKRVNDRNGHLAGDLVLRAVAEAIKKSVRTHDIVGRYGGEEFAVVLPGVTTNGVLPAAERIRDAIAQVRVAVTDLNGVERVIAGLTASVGAAVFPDHGTDRNSLLLTADAALYEAKDAGRDRTRLAGRTIRVPSARLPATPVPGDHLRH</sequence>
<keyword evidence="1" id="KW-1133">Transmembrane helix</keyword>
<evidence type="ECO:0000259" key="2">
    <source>
        <dbReference type="PROSITE" id="PS50887"/>
    </source>
</evidence>
<dbReference type="InterPro" id="IPR000160">
    <property type="entry name" value="GGDEF_dom"/>
</dbReference>
<dbReference type="SUPFAM" id="SSF55073">
    <property type="entry name" value="Nucleotide cyclase"/>
    <property type="match status" value="1"/>
</dbReference>
<dbReference type="CDD" id="cd01949">
    <property type="entry name" value="GGDEF"/>
    <property type="match status" value="1"/>
</dbReference>
<feature type="transmembrane region" description="Helical" evidence="1">
    <location>
        <begin position="6"/>
        <end position="23"/>
    </location>
</feature>
<dbReference type="AlphaFoldDB" id="A0A7Z0WEJ1"/>
<dbReference type="InterPro" id="IPR050469">
    <property type="entry name" value="Diguanylate_Cyclase"/>
</dbReference>
<evidence type="ECO:0000313" key="4">
    <source>
        <dbReference type="Proteomes" id="UP000185696"/>
    </source>
</evidence>
<dbReference type="Proteomes" id="UP000185696">
    <property type="component" value="Unassembled WGS sequence"/>
</dbReference>
<evidence type="ECO:0000313" key="3">
    <source>
        <dbReference type="EMBL" id="OLF05397.1"/>
    </source>
</evidence>
<comment type="caution">
    <text evidence="3">The sequence shown here is derived from an EMBL/GenBank/DDBJ whole genome shotgun (WGS) entry which is preliminary data.</text>
</comment>
<name>A0A7Z0WEJ1_9PSEU</name>
<dbReference type="EMBL" id="MSIF01000030">
    <property type="protein sequence ID" value="OLF05397.1"/>
    <property type="molecule type" value="Genomic_DNA"/>
</dbReference>
<gene>
    <name evidence="3" type="ORF">BLA60_36680</name>
</gene>
<protein>
    <recommendedName>
        <fullName evidence="2">GGDEF domain-containing protein</fullName>
    </recommendedName>
</protein>
<dbReference type="FunFam" id="3.30.70.270:FF:000001">
    <property type="entry name" value="Diguanylate cyclase domain protein"/>
    <property type="match status" value="1"/>
</dbReference>
<dbReference type="InterPro" id="IPR043128">
    <property type="entry name" value="Rev_trsase/Diguanyl_cyclase"/>
</dbReference>
<dbReference type="PANTHER" id="PTHR45138">
    <property type="entry name" value="REGULATORY COMPONENTS OF SENSORY TRANSDUCTION SYSTEM"/>
    <property type="match status" value="1"/>
</dbReference>
<accession>A0A7Z0WEJ1</accession>
<feature type="domain" description="GGDEF" evidence="2">
    <location>
        <begin position="265"/>
        <end position="404"/>
    </location>
</feature>
<feature type="transmembrane region" description="Helical" evidence="1">
    <location>
        <begin position="186"/>
        <end position="204"/>
    </location>
</feature>
<feature type="transmembrane region" description="Helical" evidence="1">
    <location>
        <begin position="30"/>
        <end position="47"/>
    </location>
</feature>
<dbReference type="InterPro" id="IPR029787">
    <property type="entry name" value="Nucleotide_cyclase"/>
</dbReference>
<keyword evidence="1" id="KW-0472">Membrane</keyword>
<reference evidence="3 4" key="1">
    <citation type="submission" date="2016-12" db="EMBL/GenBank/DDBJ databases">
        <title>The draft genome sequence of Actinophytocola xinjiangensis.</title>
        <authorList>
            <person name="Wang W."/>
            <person name="Yuan L."/>
        </authorList>
    </citation>
    <scope>NUCLEOTIDE SEQUENCE [LARGE SCALE GENOMIC DNA]</scope>
    <source>
        <strain evidence="3 4">CGMCC 4.4663</strain>
    </source>
</reference>
<dbReference type="PROSITE" id="PS50887">
    <property type="entry name" value="GGDEF"/>
    <property type="match status" value="1"/>
</dbReference>
<feature type="transmembrane region" description="Helical" evidence="1">
    <location>
        <begin position="104"/>
        <end position="130"/>
    </location>
</feature>
<keyword evidence="4" id="KW-1185">Reference proteome</keyword>
<dbReference type="GO" id="GO:0043709">
    <property type="term" value="P:cell adhesion involved in single-species biofilm formation"/>
    <property type="evidence" value="ECO:0007669"/>
    <property type="project" value="TreeGrafter"/>
</dbReference>
<dbReference type="SMART" id="SM00267">
    <property type="entry name" value="GGDEF"/>
    <property type="match status" value="1"/>
</dbReference>
<dbReference type="Pfam" id="PF00990">
    <property type="entry name" value="GGDEF"/>
    <property type="match status" value="1"/>
</dbReference>
<evidence type="ECO:0000256" key="1">
    <source>
        <dbReference type="SAM" id="Phobius"/>
    </source>
</evidence>
<dbReference type="GO" id="GO:1902201">
    <property type="term" value="P:negative regulation of bacterial-type flagellum-dependent cell motility"/>
    <property type="evidence" value="ECO:0007669"/>
    <property type="project" value="TreeGrafter"/>
</dbReference>
<organism evidence="3 4">
    <name type="scientific">Actinophytocola xinjiangensis</name>
    <dbReference type="NCBI Taxonomy" id="485602"/>
    <lineage>
        <taxon>Bacteria</taxon>
        <taxon>Bacillati</taxon>
        <taxon>Actinomycetota</taxon>
        <taxon>Actinomycetes</taxon>
        <taxon>Pseudonocardiales</taxon>
        <taxon>Pseudonocardiaceae</taxon>
    </lineage>
</organism>